<evidence type="ECO:0000313" key="4">
    <source>
        <dbReference type="WBParaSite" id="HPBE_0001957601-mRNA-1"/>
    </source>
</evidence>
<evidence type="ECO:0000313" key="3">
    <source>
        <dbReference type="Proteomes" id="UP000050761"/>
    </source>
</evidence>
<evidence type="ECO:0000259" key="1">
    <source>
        <dbReference type="Pfam" id="PF00078"/>
    </source>
</evidence>
<accession>A0A3P8AN04</accession>
<reference evidence="4" key="2">
    <citation type="submission" date="2019-09" db="UniProtKB">
        <authorList>
            <consortium name="WormBaseParasite"/>
        </authorList>
    </citation>
    <scope>IDENTIFICATION</scope>
</reference>
<name>A0A183GBT0_HELPZ</name>
<feature type="domain" description="Reverse transcriptase" evidence="1">
    <location>
        <begin position="2"/>
        <end position="86"/>
    </location>
</feature>
<dbReference type="WBParaSite" id="HPBE_0001957601-mRNA-1">
    <property type="protein sequence ID" value="HPBE_0001957601-mRNA-1"/>
    <property type="gene ID" value="HPBE_0001957601"/>
</dbReference>
<dbReference type="EMBL" id="UZAH01031474">
    <property type="protein sequence ID" value="VDP15657.1"/>
    <property type="molecule type" value="Genomic_DNA"/>
</dbReference>
<sequence length="322" mass="35903">MKIFERIVDGRIRDIVQLSSNQCGFVAGSGTIDAIHAARLLIEKHREKQKPVHIAFLDLEKAFDRVPREVIWYALRRHGVPEELIELNVKKTEYLTTDVTESSSIKVNGIELPRTAVFKYLGSAVASDGKLMVEVNSRVSAAWSKWRSLTGVLCDKKIPERLKSKIYSAVVRPVAMYGAECWPATREVETRLSVMETKMLRWMAGVTRMDRARNDAIWQKFGVAPIRCTKFAYDVTSIREAINVRHEEGDAIMTAKVATIEEELISQGDTCVHTAKEVWNSTGGGQLGCPHALDGREPAVGDSARGAQCNERAPTMVFLDSA</sequence>
<protein>
    <submittedName>
        <fullName evidence="4">Reverse transcriptase domain-containing protein</fullName>
    </submittedName>
</protein>
<dbReference type="OrthoDB" id="418748at2759"/>
<dbReference type="InterPro" id="IPR000477">
    <property type="entry name" value="RT_dom"/>
</dbReference>
<organism evidence="3 4">
    <name type="scientific">Heligmosomoides polygyrus</name>
    <name type="common">Parasitic roundworm</name>
    <dbReference type="NCBI Taxonomy" id="6339"/>
    <lineage>
        <taxon>Eukaryota</taxon>
        <taxon>Metazoa</taxon>
        <taxon>Ecdysozoa</taxon>
        <taxon>Nematoda</taxon>
        <taxon>Chromadorea</taxon>
        <taxon>Rhabditida</taxon>
        <taxon>Rhabditina</taxon>
        <taxon>Rhabditomorpha</taxon>
        <taxon>Strongyloidea</taxon>
        <taxon>Heligmosomidae</taxon>
        <taxon>Heligmosomoides</taxon>
    </lineage>
</organism>
<evidence type="ECO:0000313" key="2">
    <source>
        <dbReference type="EMBL" id="VDP15657.1"/>
    </source>
</evidence>
<dbReference type="PANTHER" id="PTHR47027:SF20">
    <property type="entry name" value="REVERSE TRANSCRIPTASE-LIKE PROTEIN WITH RNA-DIRECTED DNA POLYMERASE DOMAIN"/>
    <property type="match status" value="1"/>
</dbReference>
<reference evidence="2 3" key="1">
    <citation type="submission" date="2018-11" db="EMBL/GenBank/DDBJ databases">
        <authorList>
            <consortium name="Pathogen Informatics"/>
        </authorList>
    </citation>
    <scope>NUCLEOTIDE SEQUENCE [LARGE SCALE GENOMIC DNA]</scope>
</reference>
<dbReference type="PANTHER" id="PTHR47027">
    <property type="entry name" value="REVERSE TRANSCRIPTASE DOMAIN-CONTAINING PROTEIN"/>
    <property type="match status" value="1"/>
</dbReference>
<dbReference type="AlphaFoldDB" id="A0A183GBT0"/>
<keyword evidence="3" id="KW-1185">Reference proteome</keyword>
<dbReference type="Pfam" id="PF00078">
    <property type="entry name" value="RVT_1"/>
    <property type="match status" value="1"/>
</dbReference>
<proteinExistence type="predicted"/>
<accession>A0A183GBT0</accession>
<dbReference type="Proteomes" id="UP000050761">
    <property type="component" value="Unassembled WGS sequence"/>
</dbReference>
<gene>
    <name evidence="2" type="ORF">HPBE_LOCUS19575</name>
</gene>